<evidence type="ECO:0000256" key="1">
    <source>
        <dbReference type="SAM" id="Phobius"/>
    </source>
</evidence>
<dbReference type="Proteomes" id="UP000317422">
    <property type="component" value="Unassembled WGS sequence"/>
</dbReference>
<dbReference type="EMBL" id="VFQC01000001">
    <property type="protein sequence ID" value="TQN32722.1"/>
    <property type="molecule type" value="Genomic_DNA"/>
</dbReference>
<proteinExistence type="predicted"/>
<keyword evidence="1" id="KW-0472">Membrane</keyword>
<dbReference type="GO" id="GO:0004175">
    <property type="term" value="F:endopeptidase activity"/>
    <property type="evidence" value="ECO:0007669"/>
    <property type="project" value="UniProtKB-ARBA"/>
</dbReference>
<keyword evidence="1" id="KW-1133">Transmembrane helix</keyword>
<evidence type="ECO:0000313" key="3">
    <source>
        <dbReference type="EMBL" id="TQN32722.1"/>
    </source>
</evidence>
<evidence type="ECO:0000313" key="4">
    <source>
        <dbReference type="Proteomes" id="UP000317422"/>
    </source>
</evidence>
<keyword evidence="3" id="KW-0378">Hydrolase</keyword>
<comment type="caution">
    <text evidence="3">The sequence shown here is derived from an EMBL/GenBank/DDBJ whole genome shotgun (WGS) entry which is preliminary data.</text>
</comment>
<sequence>MPWSESIPQFSSLATILGAALLVYAAVGEPLLGRWAFNWLGSRRDSQSGALAGFYWGTIGLHLVWVALIAVLLVFSPELSVGHVGVRLPSAWGPLAAAALGFALALVTMWLLTRTLSGRGKKAGRGSLFTSGTEPAGSTLEVLAPRSRYERWLAAGVAVTAGVGEELLYRGLFLAFGVSLGVPLWAAAIVSCLLYAGAHIYQGWWGLVGPGLLGALFTVLYLGTGSLLVPVVLHIGLELRSLLLTGTGRRHRAASV</sequence>
<dbReference type="RefSeq" id="WP_246062278.1">
    <property type="nucleotide sequence ID" value="NZ_VFQC01000001.1"/>
</dbReference>
<accession>A0A543NLM8</accession>
<dbReference type="Pfam" id="PF02517">
    <property type="entry name" value="Rce1-like"/>
    <property type="match status" value="1"/>
</dbReference>
<gene>
    <name evidence="3" type="ORF">FHX37_2700</name>
</gene>
<name>A0A543NLM8_9ACTN</name>
<dbReference type="GO" id="GO:0080120">
    <property type="term" value="P:CAAX-box protein maturation"/>
    <property type="evidence" value="ECO:0007669"/>
    <property type="project" value="UniProtKB-ARBA"/>
</dbReference>
<reference evidence="3 4" key="1">
    <citation type="submission" date="2019-06" db="EMBL/GenBank/DDBJ databases">
        <title>Sequencing the genomes of 1000 actinobacteria strains.</title>
        <authorList>
            <person name="Klenk H.-P."/>
        </authorList>
    </citation>
    <scope>NUCLEOTIDE SEQUENCE [LARGE SCALE GENOMIC DNA]</scope>
    <source>
        <strain evidence="3 4">DSM 45015</strain>
    </source>
</reference>
<evidence type="ECO:0000259" key="2">
    <source>
        <dbReference type="Pfam" id="PF02517"/>
    </source>
</evidence>
<keyword evidence="4" id="KW-1185">Reference proteome</keyword>
<keyword evidence="1" id="KW-0812">Transmembrane</keyword>
<organism evidence="3 4">
    <name type="scientific">Haloactinospora alba</name>
    <dbReference type="NCBI Taxonomy" id="405555"/>
    <lineage>
        <taxon>Bacteria</taxon>
        <taxon>Bacillati</taxon>
        <taxon>Actinomycetota</taxon>
        <taxon>Actinomycetes</taxon>
        <taxon>Streptosporangiales</taxon>
        <taxon>Nocardiopsidaceae</taxon>
        <taxon>Haloactinospora</taxon>
    </lineage>
</organism>
<keyword evidence="3" id="KW-0645">Protease</keyword>
<dbReference type="InterPro" id="IPR003675">
    <property type="entry name" value="Rce1/LyrA-like_dom"/>
</dbReference>
<dbReference type="AlphaFoldDB" id="A0A543NLM8"/>
<feature type="domain" description="CAAX prenyl protease 2/Lysostaphin resistance protein A-like" evidence="2">
    <location>
        <begin position="152"/>
        <end position="236"/>
    </location>
</feature>
<feature type="transmembrane region" description="Helical" evidence="1">
    <location>
        <begin position="12"/>
        <end position="32"/>
    </location>
</feature>
<protein>
    <submittedName>
        <fullName evidence="3">CAAX prenyl protease-like protein</fullName>
    </submittedName>
</protein>
<feature type="transmembrane region" description="Helical" evidence="1">
    <location>
        <begin position="172"/>
        <end position="198"/>
    </location>
</feature>
<dbReference type="GO" id="GO:0006508">
    <property type="term" value="P:proteolysis"/>
    <property type="evidence" value="ECO:0007669"/>
    <property type="project" value="UniProtKB-KW"/>
</dbReference>
<feature type="transmembrane region" description="Helical" evidence="1">
    <location>
        <begin position="95"/>
        <end position="112"/>
    </location>
</feature>
<feature type="transmembrane region" description="Helical" evidence="1">
    <location>
        <begin position="204"/>
        <end position="233"/>
    </location>
</feature>
<feature type="transmembrane region" description="Helical" evidence="1">
    <location>
        <begin position="53"/>
        <end position="75"/>
    </location>
</feature>